<accession>A0A285X894</accession>
<proteinExistence type="predicted"/>
<dbReference type="OrthoDB" id="1447689at2"/>
<evidence type="ECO:0000313" key="3">
    <source>
        <dbReference type="Proteomes" id="UP000219193"/>
    </source>
</evidence>
<evidence type="ECO:0000256" key="1">
    <source>
        <dbReference type="SAM" id="SignalP"/>
    </source>
</evidence>
<dbReference type="EMBL" id="OCMF01000006">
    <property type="protein sequence ID" value="SOC81541.1"/>
    <property type="molecule type" value="Genomic_DNA"/>
</dbReference>
<reference evidence="3" key="1">
    <citation type="submission" date="2017-09" db="EMBL/GenBank/DDBJ databases">
        <authorList>
            <person name="Varghese N."/>
            <person name="Submissions S."/>
        </authorList>
    </citation>
    <scope>NUCLEOTIDE SEQUENCE [LARGE SCALE GENOMIC DNA]</scope>
    <source>
        <strain evidence="3">CGMCC 1.12641</strain>
    </source>
</reference>
<dbReference type="RefSeq" id="WP_097057322.1">
    <property type="nucleotide sequence ID" value="NZ_OCMF01000006.1"/>
</dbReference>
<protein>
    <submittedName>
        <fullName evidence="2">Uncharacterized protein</fullName>
    </submittedName>
</protein>
<dbReference type="Proteomes" id="UP000219193">
    <property type="component" value="Unassembled WGS sequence"/>
</dbReference>
<dbReference type="AlphaFoldDB" id="A0A285X894"/>
<keyword evidence="1" id="KW-0732">Signal</keyword>
<name>A0A285X894_9FLAO</name>
<organism evidence="2 3">
    <name type="scientific">Salinimicrobium sediminis</name>
    <dbReference type="NCBI Taxonomy" id="1343891"/>
    <lineage>
        <taxon>Bacteria</taxon>
        <taxon>Pseudomonadati</taxon>
        <taxon>Bacteroidota</taxon>
        <taxon>Flavobacteriia</taxon>
        <taxon>Flavobacteriales</taxon>
        <taxon>Flavobacteriaceae</taxon>
        <taxon>Salinimicrobium</taxon>
    </lineage>
</organism>
<gene>
    <name evidence="2" type="ORF">SAMN06296241_3119</name>
</gene>
<feature type="signal peptide" evidence="1">
    <location>
        <begin position="1"/>
        <end position="21"/>
    </location>
</feature>
<keyword evidence="3" id="KW-1185">Reference proteome</keyword>
<feature type="chain" id="PRO_5012877181" evidence="1">
    <location>
        <begin position="22"/>
        <end position="110"/>
    </location>
</feature>
<sequence length="110" mass="12266">MKLLLNSFVAFLLLISAQTCNNTSETPNTNTTEVNSERMEITGTIEQQGMTSYQYGTHTITTADDEYYALKSEAIELDDYLNEEVTIVAEKIEGYPLSGGPDYLLVLEVK</sequence>
<evidence type="ECO:0000313" key="2">
    <source>
        <dbReference type="EMBL" id="SOC81541.1"/>
    </source>
</evidence>